<dbReference type="KEGG" id="bcom:BAUCODRAFT_265046"/>
<name>M2N1N7_BAUPA</name>
<evidence type="ECO:0000313" key="1">
    <source>
        <dbReference type="EMBL" id="EMC92874.1"/>
    </source>
</evidence>
<gene>
    <name evidence="1" type="ORF">BAUCODRAFT_265046</name>
</gene>
<dbReference type="GeneID" id="19110442"/>
<protein>
    <submittedName>
        <fullName evidence="1">Uncharacterized protein</fullName>
    </submittedName>
</protein>
<dbReference type="EMBL" id="KB445561">
    <property type="protein sequence ID" value="EMC92874.1"/>
    <property type="molecule type" value="Genomic_DNA"/>
</dbReference>
<proteinExistence type="predicted"/>
<dbReference type="AlphaFoldDB" id="M2N1N7"/>
<dbReference type="HOGENOM" id="CLU_2222742_0_0_1"/>
<reference evidence="1 2" key="1">
    <citation type="journal article" date="2012" name="PLoS Pathog.">
        <title>Diverse lifestyles and strategies of plant pathogenesis encoded in the genomes of eighteen Dothideomycetes fungi.</title>
        <authorList>
            <person name="Ohm R.A."/>
            <person name="Feau N."/>
            <person name="Henrissat B."/>
            <person name="Schoch C.L."/>
            <person name="Horwitz B.A."/>
            <person name="Barry K.W."/>
            <person name="Condon B.J."/>
            <person name="Copeland A.C."/>
            <person name="Dhillon B."/>
            <person name="Glaser F."/>
            <person name="Hesse C.N."/>
            <person name="Kosti I."/>
            <person name="LaButti K."/>
            <person name="Lindquist E.A."/>
            <person name="Lucas S."/>
            <person name="Salamov A.A."/>
            <person name="Bradshaw R.E."/>
            <person name="Ciuffetti L."/>
            <person name="Hamelin R.C."/>
            <person name="Kema G.H.J."/>
            <person name="Lawrence C."/>
            <person name="Scott J.A."/>
            <person name="Spatafora J.W."/>
            <person name="Turgeon B.G."/>
            <person name="de Wit P.J.G.M."/>
            <person name="Zhong S."/>
            <person name="Goodwin S.B."/>
            <person name="Grigoriev I.V."/>
        </authorList>
    </citation>
    <scope>NUCLEOTIDE SEQUENCE [LARGE SCALE GENOMIC DNA]</scope>
    <source>
        <strain evidence="1 2">UAMH 10762</strain>
    </source>
</reference>
<keyword evidence="2" id="KW-1185">Reference proteome</keyword>
<sequence length="106" mass="11210">MLTECTNEEATLDVVAGGQVCRKRQVLDHPFALSVAAAALGNNVPYAPTAPDSYEVRFGSAFSDGSNAMSTSRCRNCQARLVTVHARSARSSNATQKGYSSQLGRG</sequence>
<evidence type="ECO:0000313" key="2">
    <source>
        <dbReference type="Proteomes" id="UP000011761"/>
    </source>
</evidence>
<accession>M2N1N7</accession>
<dbReference type="RefSeq" id="XP_007680166.1">
    <property type="nucleotide sequence ID" value="XM_007681976.1"/>
</dbReference>
<dbReference type="Proteomes" id="UP000011761">
    <property type="component" value="Unassembled WGS sequence"/>
</dbReference>
<organism evidence="1 2">
    <name type="scientific">Baudoinia panamericana (strain UAMH 10762)</name>
    <name type="common">Angels' share fungus</name>
    <name type="synonym">Baudoinia compniacensis (strain UAMH 10762)</name>
    <dbReference type="NCBI Taxonomy" id="717646"/>
    <lineage>
        <taxon>Eukaryota</taxon>
        <taxon>Fungi</taxon>
        <taxon>Dikarya</taxon>
        <taxon>Ascomycota</taxon>
        <taxon>Pezizomycotina</taxon>
        <taxon>Dothideomycetes</taxon>
        <taxon>Dothideomycetidae</taxon>
        <taxon>Mycosphaerellales</taxon>
        <taxon>Teratosphaeriaceae</taxon>
        <taxon>Baudoinia</taxon>
    </lineage>
</organism>